<comment type="caution">
    <text evidence="2">The sequence shown here is derived from an EMBL/GenBank/DDBJ whole genome shotgun (WGS) entry which is preliminary data.</text>
</comment>
<organism evidence="2 3">
    <name type="scientific">Periconia digitata</name>
    <dbReference type="NCBI Taxonomy" id="1303443"/>
    <lineage>
        <taxon>Eukaryota</taxon>
        <taxon>Fungi</taxon>
        <taxon>Dikarya</taxon>
        <taxon>Ascomycota</taxon>
        <taxon>Pezizomycotina</taxon>
        <taxon>Dothideomycetes</taxon>
        <taxon>Pleosporomycetidae</taxon>
        <taxon>Pleosporales</taxon>
        <taxon>Massarineae</taxon>
        <taxon>Periconiaceae</taxon>
        <taxon>Periconia</taxon>
    </lineage>
</organism>
<dbReference type="AlphaFoldDB" id="A0A9W4XH34"/>
<evidence type="ECO:0000313" key="3">
    <source>
        <dbReference type="Proteomes" id="UP001152607"/>
    </source>
</evidence>
<name>A0A9W4XH34_9PLEO</name>
<dbReference type="EMBL" id="CAOQHR010000001">
    <property type="protein sequence ID" value="CAI6260371.1"/>
    <property type="molecule type" value="Genomic_DNA"/>
</dbReference>
<accession>A0A9W4XH34</accession>
<evidence type="ECO:0000256" key="1">
    <source>
        <dbReference type="SAM" id="MobiDB-lite"/>
    </source>
</evidence>
<sequence length="53" mass="5747">MHPHLSKASQTQKPETDPRLPQCTNSASPHLPSSQCIQGLTLSSFPAHPCPRT</sequence>
<feature type="region of interest" description="Disordered" evidence="1">
    <location>
        <begin position="1"/>
        <end position="35"/>
    </location>
</feature>
<proteinExistence type="predicted"/>
<feature type="compositionally biased region" description="Polar residues" evidence="1">
    <location>
        <begin position="22"/>
        <end position="35"/>
    </location>
</feature>
<protein>
    <submittedName>
        <fullName evidence="2">Uncharacterized protein</fullName>
    </submittedName>
</protein>
<gene>
    <name evidence="2" type="ORF">PDIGIT_LOCUS1323</name>
</gene>
<evidence type="ECO:0000313" key="2">
    <source>
        <dbReference type="EMBL" id="CAI6260371.1"/>
    </source>
</evidence>
<dbReference type="Proteomes" id="UP001152607">
    <property type="component" value="Unassembled WGS sequence"/>
</dbReference>
<reference evidence="2" key="1">
    <citation type="submission" date="2023-01" db="EMBL/GenBank/DDBJ databases">
        <authorList>
            <person name="Van Ghelder C."/>
            <person name="Rancurel C."/>
        </authorList>
    </citation>
    <scope>NUCLEOTIDE SEQUENCE</scope>
    <source>
        <strain evidence="2">CNCM I-4278</strain>
    </source>
</reference>
<keyword evidence="3" id="KW-1185">Reference proteome</keyword>